<feature type="non-terminal residue" evidence="1">
    <location>
        <position position="63"/>
    </location>
</feature>
<accession>A0A8S2WG97</accession>
<dbReference type="Proteomes" id="UP000676336">
    <property type="component" value="Unassembled WGS sequence"/>
</dbReference>
<dbReference type="EMBL" id="CAJOBI010068028">
    <property type="protein sequence ID" value="CAF4444951.1"/>
    <property type="molecule type" value="Genomic_DNA"/>
</dbReference>
<evidence type="ECO:0000313" key="2">
    <source>
        <dbReference type="Proteomes" id="UP000676336"/>
    </source>
</evidence>
<feature type="non-terminal residue" evidence="1">
    <location>
        <position position="1"/>
    </location>
</feature>
<name>A0A8S2WG97_9BILA</name>
<proteinExistence type="predicted"/>
<sequence>LTNLLRGNFSSLEDIPASVRNEALLDLAKLAGDGKLPIEMQQKVFAELAKNLNSLPPEMRARG</sequence>
<dbReference type="AlphaFoldDB" id="A0A8S2WG97"/>
<gene>
    <name evidence="1" type="ORF">SMN809_LOCUS32444</name>
</gene>
<reference evidence="1" key="1">
    <citation type="submission" date="2021-02" db="EMBL/GenBank/DDBJ databases">
        <authorList>
            <person name="Nowell W R."/>
        </authorList>
    </citation>
    <scope>NUCLEOTIDE SEQUENCE</scope>
</reference>
<comment type="caution">
    <text evidence="1">The sequence shown here is derived from an EMBL/GenBank/DDBJ whole genome shotgun (WGS) entry which is preliminary data.</text>
</comment>
<evidence type="ECO:0000313" key="1">
    <source>
        <dbReference type="EMBL" id="CAF4444951.1"/>
    </source>
</evidence>
<organism evidence="1 2">
    <name type="scientific">Rotaria magnacalcarata</name>
    <dbReference type="NCBI Taxonomy" id="392030"/>
    <lineage>
        <taxon>Eukaryota</taxon>
        <taxon>Metazoa</taxon>
        <taxon>Spiralia</taxon>
        <taxon>Gnathifera</taxon>
        <taxon>Rotifera</taxon>
        <taxon>Eurotatoria</taxon>
        <taxon>Bdelloidea</taxon>
        <taxon>Philodinida</taxon>
        <taxon>Philodinidae</taxon>
        <taxon>Rotaria</taxon>
    </lineage>
</organism>
<protein>
    <submittedName>
        <fullName evidence="1">Uncharacterized protein</fullName>
    </submittedName>
</protein>